<dbReference type="RefSeq" id="WP_062900259.1">
    <property type="nucleotide sequence ID" value="NZ_CP011127.1"/>
</dbReference>
<protein>
    <submittedName>
        <fullName evidence="5">GGDEF domain-containing protein</fullName>
    </submittedName>
</protein>
<dbReference type="InterPro" id="IPR043128">
    <property type="entry name" value="Rev_trsase/Diguanyl_cyclase"/>
</dbReference>
<dbReference type="InterPro" id="IPR029787">
    <property type="entry name" value="Nucleotide_cyclase"/>
</dbReference>
<evidence type="ECO:0000259" key="4">
    <source>
        <dbReference type="PROSITE" id="PS51832"/>
    </source>
</evidence>
<dbReference type="Pfam" id="PF16927">
    <property type="entry name" value="HisKA_7TM"/>
    <property type="match status" value="1"/>
</dbReference>
<keyword evidence="1" id="KW-0472">Membrane</keyword>
<evidence type="ECO:0000259" key="3">
    <source>
        <dbReference type="PROSITE" id="PS51831"/>
    </source>
</evidence>
<organism evidence="5 6">
    <name type="scientific">Dehalococcoides mccartyi</name>
    <dbReference type="NCBI Taxonomy" id="61435"/>
    <lineage>
        <taxon>Bacteria</taxon>
        <taxon>Bacillati</taxon>
        <taxon>Chloroflexota</taxon>
        <taxon>Dehalococcoidia</taxon>
        <taxon>Dehalococcoidales</taxon>
        <taxon>Dehalococcoidaceae</taxon>
        <taxon>Dehalococcoides</taxon>
    </lineage>
</organism>
<dbReference type="SMART" id="SM00065">
    <property type="entry name" value="GAF"/>
    <property type="match status" value="1"/>
</dbReference>
<dbReference type="PROSITE" id="PS51832">
    <property type="entry name" value="HD_GYP"/>
    <property type="match status" value="1"/>
</dbReference>
<evidence type="ECO:0000313" key="6">
    <source>
        <dbReference type="Proteomes" id="UP000076394"/>
    </source>
</evidence>
<dbReference type="SUPFAM" id="SSF55073">
    <property type="entry name" value="Nucleotide cyclase"/>
    <property type="match status" value="1"/>
</dbReference>
<reference evidence="5 6" key="1">
    <citation type="submission" date="2015-03" db="EMBL/GenBank/DDBJ databases">
        <title>Genomic characterization of Dehalococcoides mccartyi strain 11a5, an unusal plasmid-containing chloroethene dechlorinator.</title>
        <authorList>
            <person name="Zhao S."/>
            <person name="Ding C."/>
            <person name="He J."/>
        </authorList>
    </citation>
    <scope>NUCLEOTIDE SEQUENCE [LARGE SCALE GENOMIC DNA]</scope>
    <source>
        <strain evidence="5 6">11a5</strain>
    </source>
</reference>
<dbReference type="AlphaFoldDB" id="A0A142VCU0"/>
<name>A0A142VCU0_9CHLR</name>
<feature type="transmembrane region" description="Helical" evidence="1">
    <location>
        <begin position="93"/>
        <end position="119"/>
    </location>
</feature>
<dbReference type="NCBIfam" id="TIGR00254">
    <property type="entry name" value="GGDEF"/>
    <property type="match status" value="1"/>
</dbReference>
<dbReference type="InterPro" id="IPR003018">
    <property type="entry name" value="GAF"/>
</dbReference>
<dbReference type="PATRIC" id="fig|61435.8.peg.1204"/>
<keyword evidence="1" id="KW-1133">Transmembrane helix</keyword>
<sequence length="841" mass="94987">MTIWALVPLVTSIAYLVLLAVVLLSKRQSITRVFSVFLGAAAFWSFTSFMLHIDAPPEQTLIRHNLLNIALFAAMLMYYQFIRAYTNRRGKLFLIIGYMALALDIFLNLTGQLVTSAYIEDNVVYHTITPVFYSVFIFALSFIGVIIYHLVQKYRQSTDPAERNRTLYLVLGWVIVVLSSYTNLSDNPRIYGLPLDHVGNFINAGIIVYAITQYRLIDIKLIARKTLTYVLLFFSMITVYAGAIFIATRIFPAEEMSTIILMATLIVLILAMTARPLRTFIEKRIDRLFYQETYESRLSLMGFSRKMGNILNLEELAKSLLLDLAKSLNINKAALLFPDVASGEFSMEYIYPADDHLKTQFKLAADNPVISWLDKNNAQLYLNKLDNLPELKGLWQIEKEQLQKSEMGLLYPIKSRDKLIGIIGLGNKKRGGIYSTEDLDMLISVANQAGVIIENAQLYTQATIRANTDELTRLYNHRHFHERIEQEIARGSRFGNTFSLILLDLDLFKVYNDVYGHLAGDQLLRRLGKILENSIRSIDMAFRYGGEEFAIMLPGTKIEDAYHVAERIRKNIESKSSFRDMPITASLGLANWPTDGVMKEEIIAKADAALYRSKETGRNRTSLPADLNNNSTQIISSELEARPKAMSIIYALAATVDAKDHYTYGHSRKVSEYAVALAEILKLSEEKVETIRAAGLLHDIGKIGVPDHILTKPSALDDEEWEPIKTHPELGVEILKRIMDLVNCLPAILHHHEHFDGSGYPFGLKGENIPLEARILSIADAYDAVTSPRPYRTQLHTEQAVAELKRCAGSQFDPELVDIFCHVIKPEDSPQLKASPETGTE</sequence>
<accession>A0A142VCU0</accession>
<feature type="transmembrane region" description="Helical" evidence="1">
    <location>
        <begin position="229"/>
        <end position="251"/>
    </location>
</feature>
<feature type="transmembrane region" description="Helical" evidence="1">
    <location>
        <begin position="6"/>
        <end position="24"/>
    </location>
</feature>
<evidence type="ECO:0000313" key="5">
    <source>
        <dbReference type="EMBL" id="AMU87035.1"/>
    </source>
</evidence>
<dbReference type="Proteomes" id="UP000076394">
    <property type="component" value="Chromosome"/>
</dbReference>
<dbReference type="Gene3D" id="3.30.70.270">
    <property type="match status" value="1"/>
</dbReference>
<dbReference type="PANTHER" id="PTHR43155:SF2">
    <property type="entry name" value="CYCLIC DI-GMP PHOSPHODIESTERASE PA4108"/>
    <property type="match status" value="1"/>
</dbReference>
<feature type="transmembrane region" description="Helical" evidence="1">
    <location>
        <begin position="163"/>
        <end position="181"/>
    </location>
</feature>
<dbReference type="SUPFAM" id="SSF55781">
    <property type="entry name" value="GAF domain-like"/>
    <property type="match status" value="1"/>
</dbReference>
<dbReference type="Pfam" id="PF00990">
    <property type="entry name" value="GGDEF"/>
    <property type="match status" value="1"/>
</dbReference>
<dbReference type="PROSITE" id="PS50887">
    <property type="entry name" value="GGDEF"/>
    <property type="match status" value="1"/>
</dbReference>
<feature type="domain" description="HD" evidence="3">
    <location>
        <begin position="663"/>
        <end position="785"/>
    </location>
</feature>
<dbReference type="SMART" id="SM00267">
    <property type="entry name" value="GGDEF"/>
    <property type="match status" value="1"/>
</dbReference>
<proteinExistence type="predicted"/>
<evidence type="ECO:0000256" key="1">
    <source>
        <dbReference type="SAM" id="Phobius"/>
    </source>
</evidence>
<feature type="domain" description="GGDEF" evidence="2">
    <location>
        <begin position="496"/>
        <end position="626"/>
    </location>
</feature>
<feature type="transmembrane region" description="Helical" evidence="1">
    <location>
        <begin position="201"/>
        <end position="217"/>
    </location>
</feature>
<keyword evidence="1" id="KW-0812">Transmembrane</keyword>
<dbReference type="Gene3D" id="3.30.450.40">
    <property type="match status" value="1"/>
</dbReference>
<feature type="transmembrane region" description="Helical" evidence="1">
    <location>
        <begin position="65"/>
        <end position="81"/>
    </location>
</feature>
<dbReference type="SMART" id="SM00471">
    <property type="entry name" value="HDc"/>
    <property type="match status" value="1"/>
</dbReference>
<dbReference type="NCBIfam" id="TIGR00277">
    <property type="entry name" value="HDIG"/>
    <property type="match status" value="1"/>
</dbReference>
<evidence type="ECO:0000259" key="2">
    <source>
        <dbReference type="PROSITE" id="PS50887"/>
    </source>
</evidence>
<dbReference type="PROSITE" id="PS51831">
    <property type="entry name" value="HD"/>
    <property type="match status" value="1"/>
</dbReference>
<feature type="transmembrane region" description="Helical" evidence="1">
    <location>
        <begin position="131"/>
        <end position="151"/>
    </location>
</feature>
<dbReference type="CDD" id="cd01949">
    <property type="entry name" value="GGDEF"/>
    <property type="match status" value="1"/>
</dbReference>
<dbReference type="Pfam" id="PF13185">
    <property type="entry name" value="GAF_2"/>
    <property type="match status" value="1"/>
</dbReference>
<dbReference type="InterPro" id="IPR029016">
    <property type="entry name" value="GAF-like_dom_sf"/>
</dbReference>
<dbReference type="InterPro" id="IPR000160">
    <property type="entry name" value="GGDEF_dom"/>
</dbReference>
<dbReference type="InterPro" id="IPR037522">
    <property type="entry name" value="HD_GYP_dom"/>
</dbReference>
<gene>
    <name evidence="5" type="ORF">Dm11a5_1209</name>
</gene>
<dbReference type="InterPro" id="IPR003607">
    <property type="entry name" value="HD/PDEase_dom"/>
</dbReference>
<dbReference type="OrthoDB" id="9804747at2"/>
<dbReference type="FunFam" id="3.30.70.270:FF:000001">
    <property type="entry name" value="Diguanylate cyclase domain protein"/>
    <property type="match status" value="1"/>
</dbReference>
<dbReference type="CDD" id="cd00077">
    <property type="entry name" value="HDc"/>
    <property type="match status" value="1"/>
</dbReference>
<dbReference type="Gene3D" id="1.10.3210.10">
    <property type="entry name" value="Hypothetical protein af1432"/>
    <property type="match status" value="1"/>
</dbReference>
<feature type="transmembrane region" description="Helical" evidence="1">
    <location>
        <begin position="257"/>
        <end position="277"/>
    </location>
</feature>
<dbReference type="PANTHER" id="PTHR43155">
    <property type="entry name" value="CYCLIC DI-GMP PHOSPHODIESTERASE PA4108-RELATED"/>
    <property type="match status" value="1"/>
</dbReference>
<dbReference type="EMBL" id="CP011127">
    <property type="protein sequence ID" value="AMU87035.1"/>
    <property type="molecule type" value="Genomic_DNA"/>
</dbReference>
<dbReference type="InterPro" id="IPR006674">
    <property type="entry name" value="HD_domain"/>
</dbReference>
<dbReference type="InterPro" id="IPR006675">
    <property type="entry name" value="HDIG_dom"/>
</dbReference>
<feature type="domain" description="HD-GYP" evidence="4">
    <location>
        <begin position="641"/>
        <end position="836"/>
    </location>
</feature>
<dbReference type="Pfam" id="PF13487">
    <property type="entry name" value="HD_5"/>
    <property type="match status" value="1"/>
</dbReference>
<feature type="transmembrane region" description="Helical" evidence="1">
    <location>
        <begin position="33"/>
        <end position="53"/>
    </location>
</feature>
<dbReference type="SUPFAM" id="SSF109604">
    <property type="entry name" value="HD-domain/PDEase-like"/>
    <property type="match status" value="1"/>
</dbReference>
<dbReference type="InterPro" id="IPR031621">
    <property type="entry name" value="HisKA_7TM"/>
</dbReference>